<comment type="caution">
    <text evidence="1">The sequence shown here is derived from an EMBL/GenBank/DDBJ whole genome shotgun (WGS) entry which is preliminary data.</text>
</comment>
<evidence type="ECO:0000313" key="2">
    <source>
        <dbReference type="Proteomes" id="UP001172680"/>
    </source>
</evidence>
<gene>
    <name evidence="1" type="ORF">H2199_007050</name>
</gene>
<name>A0ACC2YSH4_9PEZI</name>
<organism evidence="1 2">
    <name type="scientific">Coniosporium tulheliwenetii</name>
    <dbReference type="NCBI Taxonomy" id="3383036"/>
    <lineage>
        <taxon>Eukaryota</taxon>
        <taxon>Fungi</taxon>
        <taxon>Dikarya</taxon>
        <taxon>Ascomycota</taxon>
        <taxon>Pezizomycotina</taxon>
        <taxon>Dothideomycetes</taxon>
        <taxon>Dothideomycetes incertae sedis</taxon>
        <taxon>Coniosporium</taxon>
    </lineage>
</organism>
<keyword evidence="2" id="KW-1185">Reference proteome</keyword>
<accession>A0ACC2YSH4</accession>
<reference evidence="1" key="1">
    <citation type="submission" date="2022-10" db="EMBL/GenBank/DDBJ databases">
        <title>Culturing micro-colonial fungi from biological soil crusts in the Mojave desert and describing Neophaeococcomyces mojavensis, and introducing the new genera and species Taxawa tesnikishii.</title>
        <authorList>
            <person name="Kurbessoian T."/>
            <person name="Stajich J.E."/>
        </authorList>
    </citation>
    <scope>NUCLEOTIDE SEQUENCE</scope>
    <source>
        <strain evidence="1">JES_115</strain>
    </source>
</reference>
<protein>
    <submittedName>
        <fullName evidence="1">Uncharacterized protein</fullName>
    </submittedName>
</protein>
<dbReference type="Proteomes" id="UP001172680">
    <property type="component" value="Unassembled WGS sequence"/>
</dbReference>
<proteinExistence type="predicted"/>
<sequence length="638" mass="71161">MISKAPGATSYVPPHLRRSKRTPGGVSLDAGSSTKDPQPEVIVKPSEELSPSASGRAPPHAPMNDLPHDPAIIQASGPITTPAQSSTQEATQTFPKYLNGADTGLATPAPSSPEAPKQDHSKPPSPKQDPQHVKRETPSKRLPTTDQRPETKERAAPHQQRKAARPPRETRNPRWPSNKETRAPKDGPKQWLSPSDDGGWSVYEDAGNDPDYDVKQLMDWTGKWMNAPGDWEGRGKYDDPNFKTRIVDWIEKHADVAQNPVDIGDDHHKDFTAIQNGEMANRDWVPVTIGEDVANVWWSKHLRTGAEWLEDLHDKPFWEKYISSTSYLLAPLAVPDAALDSSNAEYARALQDAGSDAKTMDAIKKAASQEKRRKLTEKQERQAKLESKKAAAAPPVFEPSQRPKVNIFLRLALPADGGQIAEIYNWHVENTINVPERTPRTRSMMLDRIASSVELKLPVLVAVEKAQRTKGNRGLPYVQEKIVGYAIADDYHDIDEMMRYTATAEVYVHHDYFRKGVGRCLLDRLMHLLDPVYHSRGGYEFLGDGGPETLAGGRRVIENVIAYVNHETANPERIKWIERWLKQWNFAKVGDLPGIGIKQGKRYVIGLRSEGSSLNIYRVSQAIFHVKTGSILNPANAL</sequence>
<evidence type="ECO:0000313" key="1">
    <source>
        <dbReference type="EMBL" id="KAJ9638363.1"/>
    </source>
</evidence>
<dbReference type="EMBL" id="JAPDRP010000021">
    <property type="protein sequence ID" value="KAJ9638363.1"/>
    <property type="molecule type" value="Genomic_DNA"/>
</dbReference>